<dbReference type="GO" id="GO:0051020">
    <property type="term" value="F:GTPase binding"/>
    <property type="evidence" value="ECO:0007669"/>
    <property type="project" value="UniProtKB-ARBA"/>
</dbReference>
<evidence type="ECO:0000313" key="18">
    <source>
        <dbReference type="Proteomes" id="UP000836841"/>
    </source>
</evidence>
<dbReference type="Gene3D" id="1.10.510.10">
    <property type="entry name" value="Transferase(Phosphotransferase) domain 1"/>
    <property type="match status" value="1"/>
</dbReference>
<keyword evidence="8" id="KW-0418">Kinase</keyword>
<dbReference type="InterPro" id="IPR017441">
    <property type="entry name" value="Protein_kinase_ATP_BS"/>
</dbReference>
<dbReference type="PROSITE" id="PS50011">
    <property type="entry name" value="PROTEIN_KINASE_DOM"/>
    <property type="match status" value="1"/>
</dbReference>
<dbReference type="PROSITE" id="PS00108">
    <property type="entry name" value="PROTEIN_KINASE_ST"/>
    <property type="match status" value="1"/>
</dbReference>
<comment type="catalytic activity">
    <reaction evidence="11">
        <text>L-seryl-[protein] + ATP = O-phospho-L-seryl-[protein] + ADP + H(+)</text>
        <dbReference type="Rhea" id="RHEA:17989"/>
        <dbReference type="Rhea" id="RHEA-COMP:9863"/>
        <dbReference type="Rhea" id="RHEA-COMP:11604"/>
        <dbReference type="ChEBI" id="CHEBI:15378"/>
        <dbReference type="ChEBI" id="CHEBI:29999"/>
        <dbReference type="ChEBI" id="CHEBI:30616"/>
        <dbReference type="ChEBI" id="CHEBI:83421"/>
        <dbReference type="ChEBI" id="CHEBI:456216"/>
        <dbReference type="EC" id="2.7.11.1"/>
    </reaction>
</comment>
<sequence length="480" mass="54303">DVDVENRGKQLTPLSTRRSRAGFSDSFSSHDLPSLCRDDEKITTFRPYKSESDDDFLRSIESETSASVVSTSESSSSSEAHHHQQNHHHHHHHHSSVGPHNGHWKGFFRLFKKGSSAMPFNTFAPLKGVPKLTRRKSKRIRDSMVPVIPAASLDTGDLFCFKPSWRNFSLQDIQTATNGFSRENLIGEGGYAEVYKGQMLDGQIVAIKKLTRGSAEEMTMDYLSELGIIVHVDHPNIAKLIGYCVEGGMHLVLELSPNGSLASLLYEAKENLSWSIRYKVATGTAEGLYYLHEGCQRRIIHKDIKASNILLTENFEAQISDFGLAKWLPDQWTHHTVSKVEGTFGYLPPEFFMHGIVDEKTDVYAYGVLLLELITGKQALDSSQHSLVMWAKPLIKENKIKQLVDPILGDDYDLEELDRLVVEILRGDKGSLDQLRERENSKLQRTYSEELLDNEEYNSTRYLSDIHRHMETVLGTSKDS</sequence>
<evidence type="ECO:0000256" key="9">
    <source>
        <dbReference type="ARBA" id="ARBA00022840"/>
    </source>
</evidence>
<keyword evidence="5" id="KW-0597">Phosphoprotein</keyword>
<keyword evidence="18" id="KW-1185">Reference proteome</keyword>
<dbReference type="InterPro" id="IPR046958">
    <property type="entry name" value="RBK1/2/STUNTED"/>
</dbReference>
<comment type="subcellular location">
    <subcellularLocation>
        <location evidence="1">Cytoplasm</location>
    </subcellularLocation>
</comment>
<evidence type="ECO:0000256" key="7">
    <source>
        <dbReference type="ARBA" id="ARBA00022741"/>
    </source>
</evidence>
<feature type="region of interest" description="Disordered" evidence="15">
    <location>
        <begin position="1"/>
        <end position="34"/>
    </location>
</feature>
<evidence type="ECO:0000256" key="5">
    <source>
        <dbReference type="ARBA" id="ARBA00022553"/>
    </source>
</evidence>
<evidence type="ECO:0000256" key="15">
    <source>
        <dbReference type="SAM" id="MobiDB-lite"/>
    </source>
</evidence>
<evidence type="ECO:0000256" key="13">
    <source>
        <dbReference type="PROSITE-ProRule" id="PRU10141"/>
    </source>
</evidence>
<dbReference type="PANTHER" id="PTHR47987:SF13">
    <property type="entry name" value="RECEPTOR-LIKE CYTOSOLIC SERINE_THREONINE-PROTEIN KINASE RBK2"/>
    <property type="match status" value="1"/>
</dbReference>
<dbReference type="PANTHER" id="PTHR47987">
    <property type="entry name" value="OS08G0249100 PROTEIN"/>
    <property type="match status" value="1"/>
</dbReference>
<dbReference type="FunFam" id="1.10.510.10:FF:000335">
    <property type="entry name" value="receptor-like cytosolic serine/threonine-protein kinase RBK2"/>
    <property type="match status" value="1"/>
</dbReference>
<dbReference type="EMBL" id="OU466862">
    <property type="protein sequence ID" value="CAH2072402.1"/>
    <property type="molecule type" value="Genomic_DNA"/>
</dbReference>
<evidence type="ECO:0000313" key="17">
    <source>
        <dbReference type="EMBL" id="CAH2072402.1"/>
    </source>
</evidence>
<dbReference type="GO" id="GO:0004674">
    <property type="term" value="F:protein serine/threonine kinase activity"/>
    <property type="evidence" value="ECO:0007669"/>
    <property type="project" value="UniProtKB-KW"/>
</dbReference>
<dbReference type="Gene3D" id="3.30.200.20">
    <property type="entry name" value="Phosphorylase Kinase, domain 1"/>
    <property type="match status" value="1"/>
</dbReference>
<evidence type="ECO:0000256" key="2">
    <source>
        <dbReference type="ARBA" id="ARBA00012513"/>
    </source>
</evidence>
<dbReference type="InterPro" id="IPR000719">
    <property type="entry name" value="Prot_kinase_dom"/>
</dbReference>
<keyword evidence="9 13" id="KW-0067">ATP-binding</keyword>
<dbReference type="PROSITE" id="PS00107">
    <property type="entry name" value="PROTEIN_KINASE_ATP"/>
    <property type="match status" value="1"/>
</dbReference>
<keyword evidence="4 14" id="KW-0723">Serine/threonine-protein kinase</keyword>
<dbReference type="GO" id="GO:0005737">
    <property type="term" value="C:cytoplasm"/>
    <property type="evidence" value="ECO:0007669"/>
    <property type="project" value="UniProtKB-SubCell"/>
</dbReference>
<dbReference type="GO" id="GO:0005524">
    <property type="term" value="F:ATP binding"/>
    <property type="evidence" value="ECO:0007669"/>
    <property type="project" value="UniProtKB-UniRule"/>
</dbReference>
<feature type="domain" description="Protein kinase" evidence="16">
    <location>
        <begin position="180"/>
        <end position="458"/>
    </location>
</feature>
<accession>A0AAU9SWJ5</accession>
<dbReference type="Pfam" id="PF07714">
    <property type="entry name" value="PK_Tyr_Ser-Thr"/>
    <property type="match status" value="1"/>
</dbReference>
<feature type="compositionally biased region" description="Low complexity" evidence="15">
    <location>
        <begin position="67"/>
        <end position="78"/>
    </location>
</feature>
<dbReference type="Proteomes" id="UP000836841">
    <property type="component" value="Chromosome 6"/>
</dbReference>
<evidence type="ECO:0000256" key="6">
    <source>
        <dbReference type="ARBA" id="ARBA00022679"/>
    </source>
</evidence>
<dbReference type="InterPro" id="IPR001245">
    <property type="entry name" value="Ser-Thr/Tyr_kinase_cat_dom"/>
</dbReference>
<feature type="non-terminal residue" evidence="17">
    <location>
        <position position="1"/>
    </location>
</feature>
<keyword evidence="3" id="KW-0963">Cytoplasm</keyword>
<name>A0AAU9SWJ5_THLAR</name>
<dbReference type="InterPro" id="IPR008271">
    <property type="entry name" value="Ser/Thr_kinase_AS"/>
</dbReference>
<comment type="subunit">
    <text evidence="12">Interacts with ARAC5 and ARAC10.</text>
</comment>
<evidence type="ECO:0000256" key="3">
    <source>
        <dbReference type="ARBA" id="ARBA00022490"/>
    </source>
</evidence>
<evidence type="ECO:0000256" key="14">
    <source>
        <dbReference type="RuleBase" id="RU000304"/>
    </source>
</evidence>
<organism evidence="17 18">
    <name type="scientific">Thlaspi arvense</name>
    <name type="common">Field penny-cress</name>
    <dbReference type="NCBI Taxonomy" id="13288"/>
    <lineage>
        <taxon>Eukaryota</taxon>
        <taxon>Viridiplantae</taxon>
        <taxon>Streptophyta</taxon>
        <taxon>Embryophyta</taxon>
        <taxon>Tracheophyta</taxon>
        <taxon>Spermatophyta</taxon>
        <taxon>Magnoliopsida</taxon>
        <taxon>eudicotyledons</taxon>
        <taxon>Gunneridae</taxon>
        <taxon>Pentapetalae</taxon>
        <taxon>rosids</taxon>
        <taxon>malvids</taxon>
        <taxon>Brassicales</taxon>
        <taxon>Brassicaceae</taxon>
        <taxon>Thlaspideae</taxon>
        <taxon>Thlaspi</taxon>
    </lineage>
</organism>
<keyword evidence="7 13" id="KW-0547">Nucleotide-binding</keyword>
<protein>
    <recommendedName>
        <fullName evidence="2">non-specific serine/threonine protein kinase</fullName>
        <ecNumber evidence="2">2.7.11.1</ecNumber>
    </recommendedName>
</protein>
<proteinExistence type="inferred from homology"/>
<dbReference type="EC" id="2.7.11.1" evidence="2"/>
<evidence type="ECO:0000259" key="16">
    <source>
        <dbReference type="PROSITE" id="PS50011"/>
    </source>
</evidence>
<evidence type="ECO:0000256" key="8">
    <source>
        <dbReference type="ARBA" id="ARBA00022777"/>
    </source>
</evidence>
<comment type="similarity">
    <text evidence="14">Belongs to the protein kinase superfamily.</text>
</comment>
<evidence type="ECO:0000256" key="12">
    <source>
        <dbReference type="ARBA" id="ARBA00063228"/>
    </source>
</evidence>
<dbReference type="FunFam" id="3.30.200.20:FF:000445">
    <property type="entry name" value="Receptor-like cytosolic serine/threonine-protein kinase RBK2"/>
    <property type="match status" value="1"/>
</dbReference>
<evidence type="ECO:0000256" key="1">
    <source>
        <dbReference type="ARBA" id="ARBA00004496"/>
    </source>
</evidence>
<dbReference type="SUPFAM" id="SSF56112">
    <property type="entry name" value="Protein kinase-like (PK-like)"/>
    <property type="match status" value="1"/>
</dbReference>
<feature type="region of interest" description="Disordered" evidence="15">
    <location>
        <begin position="67"/>
        <end position="100"/>
    </location>
</feature>
<reference evidence="17 18" key="1">
    <citation type="submission" date="2022-03" db="EMBL/GenBank/DDBJ databases">
        <authorList>
            <person name="Nunn A."/>
            <person name="Chopra R."/>
            <person name="Nunn A."/>
            <person name="Contreras Garrido A."/>
        </authorList>
    </citation>
    <scope>NUCLEOTIDE SEQUENCE [LARGE SCALE GENOMIC DNA]</scope>
</reference>
<evidence type="ECO:0000256" key="10">
    <source>
        <dbReference type="ARBA" id="ARBA00047899"/>
    </source>
</evidence>
<keyword evidence="6" id="KW-0808">Transferase</keyword>
<gene>
    <name evidence="17" type="ORF">TAV2_LOCUS21214</name>
</gene>
<feature type="compositionally biased region" description="Basic residues" evidence="15">
    <location>
        <begin position="83"/>
        <end position="95"/>
    </location>
</feature>
<feature type="binding site" evidence="13">
    <location>
        <position position="209"/>
    </location>
    <ligand>
        <name>ATP</name>
        <dbReference type="ChEBI" id="CHEBI:30616"/>
    </ligand>
</feature>
<comment type="catalytic activity">
    <reaction evidence="10">
        <text>L-threonyl-[protein] + ATP = O-phospho-L-threonyl-[protein] + ADP + H(+)</text>
        <dbReference type="Rhea" id="RHEA:46608"/>
        <dbReference type="Rhea" id="RHEA-COMP:11060"/>
        <dbReference type="Rhea" id="RHEA-COMP:11605"/>
        <dbReference type="ChEBI" id="CHEBI:15378"/>
        <dbReference type="ChEBI" id="CHEBI:30013"/>
        <dbReference type="ChEBI" id="CHEBI:30616"/>
        <dbReference type="ChEBI" id="CHEBI:61977"/>
        <dbReference type="ChEBI" id="CHEBI:456216"/>
        <dbReference type="EC" id="2.7.11.1"/>
    </reaction>
</comment>
<evidence type="ECO:0000256" key="4">
    <source>
        <dbReference type="ARBA" id="ARBA00022527"/>
    </source>
</evidence>
<dbReference type="SMART" id="SM00220">
    <property type="entry name" value="S_TKc"/>
    <property type="match status" value="1"/>
</dbReference>
<dbReference type="AlphaFoldDB" id="A0AAU9SWJ5"/>
<evidence type="ECO:0000256" key="11">
    <source>
        <dbReference type="ARBA" id="ARBA00048679"/>
    </source>
</evidence>
<dbReference type="InterPro" id="IPR011009">
    <property type="entry name" value="Kinase-like_dom_sf"/>
</dbReference>